<feature type="binding site" evidence="1">
    <location>
        <position position="145"/>
    </location>
    <ligand>
        <name>S-adenosyl-L-methionine</name>
        <dbReference type="ChEBI" id="CHEBI:59789"/>
    </ligand>
</feature>
<dbReference type="PANTHER" id="PTHR36112:SF1">
    <property type="entry name" value="RIBOSOMAL RNA SMALL SUBUNIT METHYLTRANSFERASE J"/>
    <property type="match status" value="1"/>
</dbReference>
<comment type="similarity">
    <text evidence="1">Belongs to the methyltransferase superfamily. RsmJ family.</text>
</comment>
<dbReference type="GO" id="GO:0005737">
    <property type="term" value="C:cytoplasm"/>
    <property type="evidence" value="ECO:0007669"/>
    <property type="project" value="UniProtKB-SubCell"/>
</dbReference>
<comment type="caution">
    <text evidence="1">Lacks conserved residue(s) required for the propagation of feature annotation.</text>
</comment>
<dbReference type="Proteomes" id="UP000224563">
    <property type="component" value="Unassembled WGS sequence"/>
</dbReference>
<dbReference type="SUPFAM" id="SSF53335">
    <property type="entry name" value="S-adenosyl-L-methionine-dependent methyltransferases"/>
    <property type="match status" value="1"/>
</dbReference>
<organism evidence="2 3">
    <name type="scientific">Agathobacter ruminis</name>
    <dbReference type="NCBI Taxonomy" id="1712665"/>
    <lineage>
        <taxon>Bacteria</taxon>
        <taxon>Bacillati</taxon>
        <taxon>Bacillota</taxon>
        <taxon>Clostridia</taxon>
        <taxon>Lachnospirales</taxon>
        <taxon>Lachnospiraceae</taxon>
        <taxon>Agathobacter</taxon>
    </lineage>
</organism>
<keyword evidence="1" id="KW-0698">rRNA processing</keyword>
<proteinExistence type="inferred from homology"/>
<dbReference type="PANTHER" id="PTHR36112">
    <property type="entry name" value="RIBOSOMAL RNA SMALL SUBUNIT METHYLTRANSFERASE J"/>
    <property type="match status" value="1"/>
</dbReference>
<dbReference type="Gene3D" id="3.40.50.150">
    <property type="entry name" value="Vaccinia Virus protein VP39"/>
    <property type="match status" value="1"/>
</dbReference>
<keyword evidence="1 2" id="KW-0808">Transferase</keyword>
<name>A0A2G3E0E5_9FIRM</name>
<dbReference type="InterPro" id="IPR007536">
    <property type="entry name" value="16SrRNA_methylTrfase_J"/>
</dbReference>
<dbReference type="HAMAP" id="MF_01523">
    <property type="entry name" value="16SrRNA_methyltr_J"/>
    <property type="match status" value="1"/>
</dbReference>
<comment type="function">
    <text evidence="1">Specifically methylates the guanosine in position 1516 of 16S rRNA.</text>
</comment>
<comment type="subcellular location">
    <subcellularLocation>
        <location evidence="1">Cytoplasm</location>
    </subcellularLocation>
</comment>
<dbReference type="AlphaFoldDB" id="A0A2G3E0E5"/>
<dbReference type="EC" id="2.1.1.242" evidence="1"/>
<comment type="catalytic activity">
    <reaction evidence="1">
        <text>guanosine(1516) in 16S rRNA + S-adenosyl-L-methionine = N(2)-methylguanosine(1516) in 16S rRNA + S-adenosyl-L-homocysteine + H(+)</text>
        <dbReference type="Rhea" id="RHEA:43220"/>
        <dbReference type="Rhea" id="RHEA-COMP:10412"/>
        <dbReference type="Rhea" id="RHEA-COMP:10413"/>
        <dbReference type="ChEBI" id="CHEBI:15378"/>
        <dbReference type="ChEBI" id="CHEBI:57856"/>
        <dbReference type="ChEBI" id="CHEBI:59789"/>
        <dbReference type="ChEBI" id="CHEBI:74269"/>
        <dbReference type="ChEBI" id="CHEBI:74481"/>
        <dbReference type="EC" id="2.1.1.242"/>
    </reaction>
</comment>
<evidence type="ECO:0000313" key="3">
    <source>
        <dbReference type="Proteomes" id="UP000224563"/>
    </source>
</evidence>
<evidence type="ECO:0000313" key="2">
    <source>
        <dbReference type="EMBL" id="PHU36748.1"/>
    </source>
</evidence>
<dbReference type="InterPro" id="IPR029063">
    <property type="entry name" value="SAM-dependent_MTases_sf"/>
</dbReference>
<keyword evidence="1" id="KW-0949">S-adenosyl-L-methionine</keyword>
<evidence type="ECO:0000256" key="1">
    <source>
        <dbReference type="HAMAP-Rule" id="MF_01523"/>
    </source>
</evidence>
<keyword evidence="3" id="KW-1185">Reference proteome</keyword>
<protein>
    <recommendedName>
        <fullName evidence="1">Ribosomal RNA small subunit methyltransferase J</fullName>
        <ecNumber evidence="1">2.1.1.242</ecNumber>
    </recommendedName>
    <alternativeName>
        <fullName evidence="1">16S rRNA m2G1516 methyltransferase</fullName>
    </alternativeName>
    <alternativeName>
        <fullName evidence="1">rRNA (guanine-N(2)-)-methyltransferase</fullName>
    </alternativeName>
</protein>
<reference evidence="2 3" key="2">
    <citation type="submission" date="2017-10" db="EMBL/GenBank/DDBJ databases">
        <authorList>
            <person name="Banno H."/>
            <person name="Chua N.-H."/>
        </authorList>
    </citation>
    <scope>NUCLEOTIDE SEQUENCE [LARGE SCALE GENOMIC DNA]</scope>
    <source>
        <strain evidence="2 3">JK623</strain>
    </source>
</reference>
<keyword evidence="1" id="KW-0963">Cytoplasm</keyword>
<keyword evidence="1 2" id="KW-0489">Methyltransferase</keyword>
<dbReference type="CDD" id="cd02440">
    <property type="entry name" value="AdoMet_MTases"/>
    <property type="match status" value="1"/>
</dbReference>
<reference evidence="2 3" key="1">
    <citation type="submission" date="2017-10" db="EMBL/GenBank/DDBJ databases">
        <title>Resolving the taxonomy of Roseburia spp., Eubacterium rectale and Agathobacter spp. through phylogenomic analysis.</title>
        <authorList>
            <person name="Sheridan P.O."/>
            <person name="Walker A.W."/>
            <person name="Duncan S.H."/>
            <person name="Scott K.P."/>
            <person name="Toole P.W.O."/>
            <person name="Luis P."/>
            <person name="Flint H.J."/>
        </authorList>
    </citation>
    <scope>NUCLEOTIDE SEQUENCE [LARGE SCALE GENOMIC DNA]</scope>
    <source>
        <strain evidence="2 3">JK623</strain>
    </source>
</reference>
<dbReference type="EMBL" id="PDYG01000123">
    <property type="protein sequence ID" value="PHU36748.1"/>
    <property type="molecule type" value="Genomic_DNA"/>
</dbReference>
<accession>A0A2G3E0E5</accession>
<comment type="caution">
    <text evidence="2">The sequence shown here is derived from an EMBL/GenBank/DDBJ whole genome shotgun (WGS) entry which is preliminary data.</text>
</comment>
<dbReference type="GO" id="GO:0008990">
    <property type="term" value="F:rRNA (guanine-N2-)-methyltransferase activity"/>
    <property type="evidence" value="ECO:0007669"/>
    <property type="project" value="UniProtKB-UniRule"/>
</dbReference>
<dbReference type="RefSeq" id="WP_099386745.1">
    <property type="nucleotide sequence ID" value="NZ_PDYG01000123.1"/>
</dbReference>
<dbReference type="Pfam" id="PF04445">
    <property type="entry name" value="SAM_MT"/>
    <property type="match status" value="1"/>
</dbReference>
<sequence length="222" mass="24911">MNKDDYELLTKAGLTLEQRPEGLTLCKGELSMCGDFTHMIPRLTPNRLNGEMLVRAAKIKGIDHPTLFDATAGMGEDSLLLAAAGFDVQLCEYDPIIFALLSDTVERAKQDPDLMHAVARMQLKHGDSIEIMHNMAQPVDVILLDPMFPERKKSGLIKKKFQLLQQLERPCDNETELLEAAIAANPRRIVIKRPLKGPYLDGRKPSYSMKGKAIRYDCIVLH</sequence>
<gene>
    <name evidence="1" type="primary">rsmJ</name>
    <name evidence="2" type="ORF">CSX02_11275</name>
</gene>